<dbReference type="KEGG" id="nta:107765514"/>
<evidence type="ECO:0000313" key="2">
    <source>
        <dbReference type="RefSeq" id="XP_016439660.1"/>
    </source>
</evidence>
<dbReference type="SMR" id="A0A1S3XI64"/>
<organism evidence="2">
    <name type="scientific">Nicotiana tabacum</name>
    <name type="common">Common tobacco</name>
    <dbReference type="NCBI Taxonomy" id="4097"/>
    <lineage>
        <taxon>Eukaryota</taxon>
        <taxon>Viridiplantae</taxon>
        <taxon>Streptophyta</taxon>
        <taxon>Embryophyta</taxon>
        <taxon>Tracheophyta</taxon>
        <taxon>Spermatophyta</taxon>
        <taxon>Magnoliopsida</taxon>
        <taxon>eudicotyledons</taxon>
        <taxon>Gunneridae</taxon>
        <taxon>Pentapetalae</taxon>
        <taxon>asterids</taxon>
        <taxon>lamiids</taxon>
        <taxon>Solanales</taxon>
        <taxon>Solanaceae</taxon>
        <taxon>Nicotianoideae</taxon>
        <taxon>Nicotianeae</taxon>
        <taxon>Nicotiana</taxon>
    </lineage>
</organism>
<feature type="region of interest" description="Disordered" evidence="1">
    <location>
        <begin position="32"/>
        <end position="54"/>
    </location>
</feature>
<evidence type="ECO:0000256" key="1">
    <source>
        <dbReference type="SAM" id="MobiDB-lite"/>
    </source>
</evidence>
<dbReference type="PANTHER" id="PTHR48442:SF1">
    <property type="entry name" value="SET DOMAIN-CONTAINING PROTEIN"/>
    <property type="match status" value="1"/>
</dbReference>
<dbReference type="STRING" id="4097.A0A1S3XI64"/>
<proteinExistence type="predicted"/>
<dbReference type="OMA" id="EFPLAQT"/>
<dbReference type="InterPro" id="IPR046341">
    <property type="entry name" value="SET_dom_sf"/>
</dbReference>
<dbReference type="OrthoDB" id="1716748at2759"/>
<accession>A0A1S3XI64</accession>
<gene>
    <name evidence="2" type="primary">LOC107765514</name>
</gene>
<dbReference type="PANTHER" id="PTHR48442">
    <property type="entry name" value="SET DOMAIN-CONTAINING PROTEIN"/>
    <property type="match status" value="1"/>
</dbReference>
<reference evidence="2" key="1">
    <citation type="submission" date="2025-08" db="UniProtKB">
        <authorList>
            <consortium name="RefSeq"/>
        </authorList>
    </citation>
    <scope>IDENTIFICATION</scope>
</reference>
<protein>
    <submittedName>
        <fullName evidence="2">Histone-lysine N-methyltransferase ATXR6-like</fullName>
    </submittedName>
</protein>
<dbReference type="AlphaFoldDB" id="A0A1S3XI64"/>
<name>A0A1S3XI64_TOBAC</name>
<dbReference type="InterPro" id="IPR053114">
    <property type="entry name" value="ATXR5/ATXR6"/>
</dbReference>
<dbReference type="Gene3D" id="2.170.270.10">
    <property type="entry name" value="SET domain"/>
    <property type="match status" value="1"/>
</dbReference>
<sequence length="115" mass="13044">MRTKYGGFKEFPLAQTKIVVFFRIQRPTNSIDKLNPDCQKKRKRSSSSLAVSKKGRRLLPFNPCEDPTRRLEHMASLDTALTTTEAEFSNELTYMSGMAARSANRAALERDGMQV</sequence>
<dbReference type="RefSeq" id="XP_016439660.1">
    <property type="nucleotide sequence ID" value="XM_016584174.1"/>
</dbReference>
<dbReference type="PaxDb" id="4097-A0A1S3XI64"/>